<reference evidence="1 2" key="1">
    <citation type="submission" date="2020-09" db="EMBL/GenBank/DDBJ databases">
        <title>De no assembly of potato wild relative species, Solanum commersonii.</title>
        <authorList>
            <person name="Cho K."/>
        </authorList>
    </citation>
    <scope>NUCLEOTIDE SEQUENCE [LARGE SCALE GENOMIC DNA]</scope>
    <source>
        <strain evidence="1">LZ3.2</strain>
        <tissue evidence="1">Leaf</tissue>
    </source>
</reference>
<proteinExistence type="predicted"/>
<gene>
    <name evidence="1" type="ORF">H5410_014575</name>
</gene>
<name>A0A9J5ZRU9_SOLCO</name>
<protein>
    <submittedName>
        <fullName evidence="1">Uncharacterized protein</fullName>
    </submittedName>
</protein>
<dbReference type="AlphaFoldDB" id="A0A9J5ZRU9"/>
<evidence type="ECO:0000313" key="2">
    <source>
        <dbReference type="Proteomes" id="UP000824120"/>
    </source>
</evidence>
<keyword evidence="2" id="KW-1185">Reference proteome</keyword>
<dbReference type="Proteomes" id="UP000824120">
    <property type="component" value="Chromosome 3"/>
</dbReference>
<accession>A0A9J5ZRU9</accession>
<comment type="caution">
    <text evidence="1">The sequence shown here is derived from an EMBL/GenBank/DDBJ whole genome shotgun (WGS) entry which is preliminary data.</text>
</comment>
<organism evidence="1 2">
    <name type="scientific">Solanum commersonii</name>
    <name type="common">Commerson's wild potato</name>
    <name type="synonym">Commerson's nightshade</name>
    <dbReference type="NCBI Taxonomy" id="4109"/>
    <lineage>
        <taxon>Eukaryota</taxon>
        <taxon>Viridiplantae</taxon>
        <taxon>Streptophyta</taxon>
        <taxon>Embryophyta</taxon>
        <taxon>Tracheophyta</taxon>
        <taxon>Spermatophyta</taxon>
        <taxon>Magnoliopsida</taxon>
        <taxon>eudicotyledons</taxon>
        <taxon>Gunneridae</taxon>
        <taxon>Pentapetalae</taxon>
        <taxon>asterids</taxon>
        <taxon>lamiids</taxon>
        <taxon>Solanales</taxon>
        <taxon>Solanaceae</taxon>
        <taxon>Solanoideae</taxon>
        <taxon>Solaneae</taxon>
        <taxon>Solanum</taxon>
    </lineage>
</organism>
<evidence type="ECO:0000313" key="1">
    <source>
        <dbReference type="EMBL" id="KAG5614751.1"/>
    </source>
</evidence>
<sequence>MIVIPRAPSFSIGVTQLNSSNTNMRSWSPSRPSPNVGVGRLAMIMNWQDTRTRASTSEGEAIPASKAQFMGEVGDAQTKVRGPTQPSSVLNYTLMLHELIVRLLDRLDSIPLSCVLSGTSCSHFIVGATPPTSDLASALLLAPLRFAVPHISASVVMFVAKFDDTTGDKAYDFLTECQHRLFNLGILEAHGMLILLISSHEWPRNNGGRNKYGTRTKKEPFTGVLTRHPTGVSHQTLIYWGVLIGRPTGVSHQALFTGVLVWASYWRVTSSPYLLGFDWASCWRLEGAMPHPKPRILMSFLVQFMA</sequence>
<dbReference type="EMBL" id="JACXVP010000003">
    <property type="protein sequence ID" value="KAG5614751.1"/>
    <property type="molecule type" value="Genomic_DNA"/>
</dbReference>